<dbReference type="SUPFAM" id="SSF48371">
    <property type="entry name" value="ARM repeat"/>
    <property type="match status" value="1"/>
</dbReference>
<dbReference type="PANTHER" id="PTHR10997:SF18">
    <property type="entry name" value="D-IMPORTIN 7_RANBP7"/>
    <property type="match status" value="1"/>
</dbReference>
<keyword evidence="6" id="KW-0539">Nucleus</keyword>
<evidence type="ECO:0000256" key="1">
    <source>
        <dbReference type="ARBA" id="ARBA00004123"/>
    </source>
</evidence>
<evidence type="ECO:0000256" key="3">
    <source>
        <dbReference type="ARBA" id="ARBA00022448"/>
    </source>
</evidence>
<dbReference type="Proteomes" id="UP001530315">
    <property type="component" value="Unassembled WGS sequence"/>
</dbReference>
<accession>A0ABD3Q2Q8</accession>
<name>A0ABD3Q2Q8_9STRA</name>
<dbReference type="EMBL" id="JALLAZ020000453">
    <property type="protein sequence ID" value="KAL3794738.1"/>
    <property type="molecule type" value="Genomic_DNA"/>
</dbReference>
<feature type="region of interest" description="Disordered" evidence="7">
    <location>
        <begin position="946"/>
        <end position="981"/>
    </location>
</feature>
<protein>
    <recommendedName>
        <fullName evidence="8">Importin N-terminal domain-containing protein</fullName>
    </recommendedName>
</protein>
<feature type="domain" description="Importin N-terminal" evidence="8">
    <location>
        <begin position="32"/>
        <end position="130"/>
    </location>
</feature>
<evidence type="ECO:0000259" key="8">
    <source>
        <dbReference type="PROSITE" id="PS50166"/>
    </source>
</evidence>
<evidence type="ECO:0000313" key="9">
    <source>
        <dbReference type="EMBL" id="KAL3794738.1"/>
    </source>
</evidence>
<comment type="caution">
    <text evidence="9">The sequence shown here is derived from an EMBL/GenBank/DDBJ whole genome shotgun (WGS) entry which is preliminary data.</text>
</comment>
<feature type="compositionally biased region" description="Acidic residues" evidence="7">
    <location>
        <begin position="954"/>
        <end position="979"/>
    </location>
</feature>
<dbReference type="AlphaFoldDB" id="A0ABD3Q2Q8"/>
<keyword evidence="4" id="KW-0963">Cytoplasm</keyword>
<reference evidence="9 10" key="1">
    <citation type="submission" date="2024-10" db="EMBL/GenBank/DDBJ databases">
        <title>Updated reference genomes for cyclostephanoid diatoms.</title>
        <authorList>
            <person name="Roberts W.R."/>
            <person name="Alverson A.J."/>
        </authorList>
    </citation>
    <scope>NUCLEOTIDE SEQUENCE [LARGE SCALE GENOMIC DNA]</scope>
    <source>
        <strain evidence="9 10">AJA276-08</strain>
    </source>
</reference>
<feature type="compositionally biased region" description="Polar residues" evidence="7">
    <location>
        <begin position="98"/>
        <end position="110"/>
    </location>
</feature>
<evidence type="ECO:0000256" key="4">
    <source>
        <dbReference type="ARBA" id="ARBA00022490"/>
    </source>
</evidence>
<dbReference type="GO" id="GO:0005634">
    <property type="term" value="C:nucleus"/>
    <property type="evidence" value="ECO:0007669"/>
    <property type="project" value="UniProtKB-SubCell"/>
</dbReference>
<dbReference type="Gene3D" id="1.25.10.10">
    <property type="entry name" value="Leucine-rich Repeat Variant"/>
    <property type="match status" value="1"/>
</dbReference>
<organism evidence="9 10">
    <name type="scientific">Stephanodiscus triporus</name>
    <dbReference type="NCBI Taxonomy" id="2934178"/>
    <lineage>
        <taxon>Eukaryota</taxon>
        <taxon>Sar</taxon>
        <taxon>Stramenopiles</taxon>
        <taxon>Ochrophyta</taxon>
        <taxon>Bacillariophyta</taxon>
        <taxon>Coscinodiscophyceae</taxon>
        <taxon>Thalassiosirophycidae</taxon>
        <taxon>Stephanodiscales</taxon>
        <taxon>Stephanodiscaceae</taxon>
        <taxon>Stephanodiscus</taxon>
    </lineage>
</organism>
<comment type="subcellular location">
    <subcellularLocation>
        <location evidence="2">Cytoplasm</location>
    </subcellularLocation>
    <subcellularLocation>
        <location evidence="1">Nucleus</location>
    </subcellularLocation>
</comment>
<dbReference type="GO" id="GO:0015031">
    <property type="term" value="P:protein transport"/>
    <property type="evidence" value="ECO:0007669"/>
    <property type="project" value="UniProtKB-KW"/>
</dbReference>
<dbReference type="InterPro" id="IPR011989">
    <property type="entry name" value="ARM-like"/>
</dbReference>
<dbReference type="PROSITE" id="PS50166">
    <property type="entry name" value="IMPORTIN_B_NT"/>
    <property type="match status" value="1"/>
</dbReference>
<evidence type="ECO:0000256" key="5">
    <source>
        <dbReference type="ARBA" id="ARBA00022927"/>
    </source>
</evidence>
<evidence type="ECO:0000256" key="2">
    <source>
        <dbReference type="ARBA" id="ARBA00004496"/>
    </source>
</evidence>
<dbReference type="GO" id="GO:0005737">
    <property type="term" value="C:cytoplasm"/>
    <property type="evidence" value="ECO:0007669"/>
    <property type="project" value="UniProtKB-SubCell"/>
</dbReference>
<evidence type="ECO:0000256" key="7">
    <source>
        <dbReference type="SAM" id="MobiDB-lite"/>
    </source>
</evidence>
<feature type="region of interest" description="Disordered" evidence="7">
    <location>
        <begin position="90"/>
        <end position="111"/>
    </location>
</feature>
<sequence>MGDSKVDMTQVEALHMALQQSFSPESGVRDPAEAAIKRLKFVPGATQMLLHITEEKQVQYEVRQAAAIQLKNICRECWVERVSYLGVPLPSPGADGGSPTNPDGTSQSPPLISEEDKLAVRSKLMECLLSEPDKSIRDLMGETLHSIALHDFPDKWPDLLPVLLHAISQNADPSQALRVHNALLAMRKVCKRYEYKSREQRGPLNQIVMQSFSLILPLAQRLSGPNEHSLEGAMMLKQILKIFWSSTQFYLPSGNNADGTASSAPSPALANPEAMGPWFDVLRAVLTKPLPEASTGLEPRNQPTSKEERNAWPWWKVKKWSAQIMTRLFSRYGIPNYAEEEVKEFAKYFSVHVAPSFLGPVCETLSLRPSGQFCTDRVVHYCLNFVDLAVELAPTYKLLKPHMDFLLYKVCFPAMCLADEDIEEFENDPHEFVRKQNSPLADFYDPRMSAITLVTSAVKYRGQDTMQPLLGFLTEILHRYGAATEDAGRNHVEKDCALLAFGSLSEILLSKKKYAGELEGLMVTSVFPDFNSPVGFLRCRACWMVQRFSEIPWSDDGAHLRTLIELVLQRLSDPALPVQIEASKALRFLIEVDGADVSLLPVLPQILNEYFRIMNEIGNDEVVAALQVIIDTFGEHIEPHAIALVTQLSGAFRNYIDAGEDDDDAAMAAAQCLECINTVLKGTCEHPELYRGMEPHLIPLVLQILGNDGQYLEYVEFALDTLTFLTYFPAQISPQLWEAFPLMYVAFENWAFDYMILMTNPLNNFITKDPGHFLSETKVIPNVGSMKYIDMIFNIVSKTVQEDRSSESEQRKALSLYMSVLHNCAGRVDNYIPIINDIVLAKLGQQVDAENPSTRHVIFQVLGSALYYNPELELRELENRGVTSQVIAQWMREIDTMDGWLSRKMSVLGFLSTLRIPTSSLPPHVGTVIPDIIAVSVKLAAKMKEDAEKGRNDEDAEIEAEDEDADDGNEWEGFDENEDVNNPNDEAYMSAMNKLTAGGDISQFLMGDGWDEDLEEHDDDFHSPIDNVEELHFLNDVLKAAYIREPEVYRQVQAALPPETVTCCQQLFAAVDAQRAGTHSP</sequence>
<keyword evidence="5" id="KW-0653">Protein transport</keyword>
<dbReference type="InterPro" id="IPR001494">
    <property type="entry name" value="Importin-beta_N"/>
</dbReference>
<keyword evidence="10" id="KW-1185">Reference proteome</keyword>
<proteinExistence type="predicted"/>
<dbReference type="InterPro" id="IPR016024">
    <property type="entry name" value="ARM-type_fold"/>
</dbReference>
<dbReference type="PANTHER" id="PTHR10997">
    <property type="entry name" value="IMPORTIN-7, 8, 11"/>
    <property type="match status" value="1"/>
</dbReference>
<keyword evidence="3" id="KW-0813">Transport</keyword>
<gene>
    <name evidence="9" type="ORF">ACHAW5_004979</name>
</gene>
<dbReference type="Pfam" id="PF03810">
    <property type="entry name" value="IBN_N"/>
    <property type="match status" value="1"/>
</dbReference>
<evidence type="ECO:0000256" key="6">
    <source>
        <dbReference type="ARBA" id="ARBA00023242"/>
    </source>
</evidence>
<dbReference type="SMART" id="SM00913">
    <property type="entry name" value="IBN_N"/>
    <property type="match status" value="1"/>
</dbReference>
<evidence type="ECO:0000313" key="10">
    <source>
        <dbReference type="Proteomes" id="UP001530315"/>
    </source>
</evidence>